<sequence>MSDRVDSTPRGGSENGQRATPTGGRAAATTTTAQNAASRRGGALTGALAGLVMIAALIALVVVLNQKASEPDPAPAAAATPAPTAPAPEPTAPEPTAPALPAGVDPALASKPAASAGTGTLTKLTVTPVIKGSGPTVRAGQTITVNYVGVHYATGEEFDSSWARSTPASFQIGVGQVLPGWDRGLVGVTVGSRVQLDIPAALAYGDNATGGRPAGPLRFIVDVLAVQ</sequence>
<feature type="region of interest" description="Disordered" evidence="6">
    <location>
        <begin position="1"/>
        <end position="39"/>
    </location>
</feature>
<keyword evidence="7" id="KW-0472">Membrane</keyword>
<accession>A0A1H3RUB5</accession>
<dbReference type="InterPro" id="IPR001179">
    <property type="entry name" value="PPIase_FKBP_dom"/>
</dbReference>
<dbReference type="GO" id="GO:0003755">
    <property type="term" value="F:peptidyl-prolyl cis-trans isomerase activity"/>
    <property type="evidence" value="ECO:0007669"/>
    <property type="project" value="UniProtKB-UniRule"/>
</dbReference>
<proteinExistence type="inferred from homology"/>
<dbReference type="InterPro" id="IPR046357">
    <property type="entry name" value="PPIase_dom_sf"/>
</dbReference>
<keyword evidence="3 4" id="KW-0413">Isomerase</keyword>
<dbReference type="Gene3D" id="3.10.50.40">
    <property type="match status" value="1"/>
</dbReference>
<evidence type="ECO:0000256" key="4">
    <source>
        <dbReference type="PROSITE-ProRule" id="PRU00277"/>
    </source>
</evidence>
<dbReference type="InterPro" id="IPR044609">
    <property type="entry name" value="FKBP2/11"/>
</dbReference>
<evidence type="ECO:0000256" key="5">
    <source>
        <dbReference type="RuleBase" id="RU003915"/>
    </source>
</evidence>
<name>A0A1H3RUB5_9ACTN</name>
<comment type="similarity">
    <text evidence="5">Belongs to the FKBP-type PPIase family.</text>
</comment>
<feature type="domain" description="PPIase FKBP-type" evidence="8">
    <location>
        <begin position="140"/>
        <end position="227"/>
    </location>
</feature>
<dbReference type="Proteomes" id="UP000242415">
    <property type="component" value="Unassembled WGS sequence"/>
</dbReference>
<dbReference type="AlphaFoldDB" id="A0A1H3RUB5"/>
<dbReference type="PROSITE" id="PS50059">
    <property type="entry name" value="FKBP_PPIASE"/>
    <property type="match status" value="1"/>
</dbReference>
<keyword evidence="7" id="KW-1133">Transmembrane helix</keyword>
<dbReference type="EC" id="5.2.1.8" evidence="5"/>
<dbReference type="RefSeq" id="WP_245736805.1">
    <property type="nucleotide sequence ID" value="NZ_FNPH01000009.1"/>
</dbReference>
<feature type="compositionally biased region" description="Low complexity" evidence="6">
    <location>
        <begin position="17"/>
        <end position="39"/>
    </location>
</feature>
<reference evidence="10" key="1">
    <citation type="submission" date="2016-10" db="EMBL/GenBank/DDBJ databases">
        <authorList>
            <person name="Varghese N."/>
            <person name="Submissions S."/>
        </authorList>
    </citation>
    <scope>NUCLEOTIDE SEQUENCE [LARGE SCALE GENOMIC DNA]</scope>
    <source>
        <strain evidence="10">DSM 45245</strain>
    </source>
</reference>
<dbReference type="PANTHER" id="PTHR45779:SF7">
    <property type="entry name" value="PEPTIDYLPROLYL ISOMERASE"/>
    <property type="match status" value="1"/>
</dbReference>
<dbReference type="SUPFAM" id="SSF54534">
    <property type="entry name" value="FKBP-like"/>
    <property type="match status" value="1"/>
</dbReference>
<evidence type="ECO:0000259" key="8">
    <source>
        <dbReference type="PROSITE" id="PS50059"/>
    </source>
</evidence>
<evidence type="ECO:0000313" key="10">
    <source>
        <dbReference type="Proteomes" id="UP000242415"/>
    </source>
</evidence>
<evidence type="ECO:0000256" key="3">
    <source>
        <dbReference type="ARBA" id="ARBA00023235"/>
    </source>
</evidence>
<protein>
    <recommendedName>
        <fullName evidence="5">Peptidyl-prolyl cis-trans isomerase</fullName>
        <ecNumber evidence="5">5.2.1.8</ecNumber>
    </recommendedName>
</protein>
<evidence type="ECO:0000313" key="9">
    <source>
        <dbReference type="EMBL" id="SDZ28925.1"/>
    </source>
</evidence>
<feature type="transmembrane region" description="Helical" evidence="7">
    <location>
        <begin position="43"/>
        <end position="64"/>
    </location>
</feature>
<evidence type="ECO:0000256" key="2">
    <source>
        <dbReference type="ARBA" id="ARBA00023110"/>
    </source>
</evidence>
<dbReference type="Pfam" id="PF00254">
    <property type="entry name" value="FKBP_C"/>
    <property type="match status" value="1"/>
</dbReference>
<feature type="region of interest" description="Disordered" evidence="6">
    <location>
        <begin position="71"/>
        <end position="115"/>
    </location>
</feature>
<gene>
    <name evidence="9" type="ORF">SAMN05444365_10966</name>
</gene>
<keyword evidence="10" id="KW-1185">Reference proteome</keyword>
<dbReference type="STRING" id="405436.SAMN05444365_10966"/>
<dbReference type="EMBL" id="FNPH01000009">
    <property type="protein sequence ID" value="SDZ28925.1"/>
    <property type="molecule type" value="Genomic_DNA"/>
</dbReference>
<dbReference type="PANTHER" id="PTHR45779">
    <property type="entry name" value="PEPTIDYLPROLYL ISOMERASE"/>
    <property type="match status" value="1"/>
</dbReference>
<evidence type="ECO:0000256" key="7">
    <source>
        <dbReference type="SAM" id="Phobius"/>
    </source>
</evidence>
<organism evidence="9 10">
    <name type="scientific">Micromonospora pattaloongensis</name>
    <dbReference type="NCBI Taxonomy" id="405436"/>
    <lineage>
        <taxon>Bacteria</taxon>
        <taxon>Bacillati</taxon>
        <taxon>Actinomycetota</taxon>
        <taxon>Actinomycetes</taxon>
        <taxon>Micromonosporales</taxon>
        <taxon>Micromonosporaceae</taxon>
        <taxon>Micromonospora</taxon>
    </lineage>
</organism>
<keyword evidence="2 4" id="KW-0697">Rotamase</keyword>
<keyword evidence="7" id="KW-0812">Transmembrane</keyword>
<comment type="catalytic activity">
    <reaction evidence="1 4 5">
        <text>[protein]-peptidylproline (omega=180) = [protein]-peptidylproline (omega=0)</text>
        <dbReference type="Rhea" id="RHEA:16237"/>
        <dbReference type="Rhea" id="RHEA-COMP:10747"/>
        <dbReference type="Rhea" id="RHEA-COMP:10748"/>
        <dbReference type="ChEBI" id="CHEBI:83833"/>
        <dbReference type="ChEBI" id="CHEBI:83834"/>
        <dbReference type="EC" id="5.2.1.8"/>
    </reaction>
</comment>
<evidence type="ECO:0000256" key="6">
    <source>
        <dbReference type="SAM" id="MobiDB-lite"/>
    </source>
</evidence>
<evidence type="ECO:0000256" key="1">
    <source>
        <dbReference type="ARBA" id="ARBA00000971"/>
    </source>
</evidence>
<feature type="compositionally biased region" description="Pro residues" evidence="6">
    <location>
        <begin position="83"/>
        <end position="98"/>
    </location>
</feature>